<evidence type="ECO:0000256" key="8">
    <source>
        <dbReference type="SAM" id="MobiDB-lite"/>
    </source>
</evidence>
<gene>
    <name evidence="10" type="ORF">AACH00_04345</name>
</gene>
<comment type="similarity">
    <text evidence="2 7">Belongs to the peptidase M14 family.</text>
</comment>
<evidence type="ECO:0000256" key="6">
    <source>
        <dbReference type="ARBA" id="ARBA00023049"/>
    </source>
</evidence>
<keyword evidence="6" id="KW-0482">Metalloprotease</keyword>
<dbReference type="Gene3D" id="3.40.630.10">
    <property type="entry name" value="Zn peptidases"/>
    <property type="match status" value="1"/>
</dbReference>
<dbReference type="Proteomes" id="UP001379945">
    <property type="component" value="Unassembled WGS sequence"/>
</dbReference>
<keyword evidence="3" id="KW-0645">Protease</keyword>
<feature type="compositionally biased region" description="Pro residues" evidence="8">
    <location>
        <begin position="40"/>
        <end position="52"/>
    </location>
</feature>
<keyword evidence="10" id="KW-0121">Carboxypeptidase</keyword>
<dbReference type="PANTHER" id="PTHR11705">
    <property type="entry name" value="PROTEASE FAMILY M14 CARBOXYPEPTIDASE A,B"/>
    <property type="match status" value="1"/>
</dbReference>
<dbReference type="PANTHER" id="PTHR11705:SF143">
    <property type="entry name" value="SLL0236 PROTEIN"/>
    <property type="match status" value="1"/>
</dbReference>
<sequence>MFAVLHGPAAAVATPHSTPQQASHPASHPASRPASKAPAKPSPKQPPKPAAAPAPVSLADWCKAISLKVPALQSAQCLASGLLPGEGRSVRGTPIWSRDVLPVKGPTRLRVLVLGGIHGDEMASVNLVFDWLAKSVRTREEPIHWRMVPLINPDGLLRQPATRVNARGVDLNRNFPTVDWTERAHSYWASRTGKDPRRYPGPQAVSEPETRWVLQQIESFKPHLIVSVHAPYGVLDFDGPPPAPDKLGNLHLDQVGVFPGSLGNYAGISRQLPVVTLELKNAKAVPPRDVAAMWGDLLGWIDRRLINVAQAPKP</sequence>
<evidence type="ECO:0000313" key="10">
    <source>
        <dbReference type="EMBL" id="MEK8045577.1"/>
    </source>
</evidence>
<name>A0ABU9C581_9BURK</name>
<dbReference type="InterPro" id="IPR000834">
    <property type="entry name" value="Peptidase_M14"/>
</dbReference>
<feature type="region of interest" description="Disordered" evidence="8">
    <location>
        <begin position="1"/>
        <end position="53"/>
    </location>
</feature>
<accession>A0ABU9C581</accession>
<evidence type="ECO:0000259" key="9">
    <source>
        <dbReference type="PROSITE" id="PS52035"/>
    </source>
</evidence>
<evidence type="ECO:0000256" key="7">
    <source>
        <dbReference type="PROSITE-ProRule" id="PRU01379"/>
    </source>
</evidence>
<dbReference type="EMBL" id="JBBUTI010000002">
    <property type="protein sequence ID" value="MEK8045577.1"/>
    <property type="molecule type" value="Genomic_DNA"/>
</dbReference>
<comment type="caution">
    <text evidence="10">The sequence shown here is derived from an EMBL/GenBank/DDBJ whole genome shotgun (WGS) entry which is preliminary data.</text>
</comment>
<dbReference type="SUPFAM" id="SSF53187">
    <property type="entry name" value="Zn-dependent exopeptidases"/>
    <property type="match status" value="1"/>
</dbReference>
<dbReference type="RefSeq" id="WP_341397803.1">
    <property type="nucleotide sequence ID" value="NZ_JBBUTI010000002.1"/>
</dbReference>
<keyword evidence="4" id="KW-0378">Hydrolase</keyword>
<proteinExistence type="inferred from homology"/>
<keyword evidence="5" id="KW-0862">Zinc</keyword>
<keyword evidence="11" id="KW-1185">Reference proteome</keyword>
<feature type="domain" description="Peptidase M14" evidence="9">
    <location>
        <begin position="54"/>
        <end position="314"/>
    </location>
</feature>
<evidence type="ECO:0000313" key="11">
    <source>
        <dbReference type="Proteomes" id="UP001379945"/>
    </source>
</evidence>
<comment type="caution">
    <text evidence="7">Lacks conserved residue(s) required for the propagation of feature annotation.</text>
</comment>
<organism evidence="10 11">
    <name type="scientific">Ideonella margarita</name>
    <dbReference type="NCBI Taxonomy" id="2984191"/>
    <lineage>
        <taxon>Bacteria</taxon>
        <taxon>Pseudomonadati</taxon>
        <taxon>Pseudomonadota</taxon>
        <taxon>Betaproteobacteria</taxon>
        <taxon>Burkholderiales</taxon>
        <taxon>Sphaerotilaceae</taxon>
        <taxon>Ideonella</taxon>
    </lineage>
</organism>
<evidence type="ECO:0000256" key="4">
    <source>
        <dbReference type="ARBA" id="ARBA00022801"/>
    </source>
</evidence>
<reference evidence="10 11" key="1">
    <citation type="submission" date="2024-04" db="EMBL/GenBank/DDBJ databases">
        <title>Novel species of the genus Ideonella isolated from streams.</title>
        <authorList>
            <person name="Lu H."/>
        </authorList>
    </citation>
    <scope>NUCLEOTIDE SEQUENCE [LARGE SCALE GENOMIC DNA]</scope>
    <source>
        <strain evidence="10 11">LYT19W</strain>
    </source>
</reference>
<protein>
    <submittedName>
        <fullName evidence="10">M14 family zinc carboxypeptidase</fullName>
    </submittedName>
</protein>
<evidence type="ECO:0000256" key="1">
    <source>
        <dbReference type="ARBA" id="ARBA00001947"/>
    </source>
</evidence>
<evidence type="ECO:0000256" key="5">
    <source>
        <dbReference type="ARBA" id="ARBA00022833"/>
    </source>
</evidence>
<feature type="compositionally biased region" description="Low complexity" evidence="8">
    <location>
        <begin position="19"/>
        <end position="39"/>
    </location>
</feature>
<dbReference type="Pfam" id="PF00246">
    <property type="entry name" value="Peptidase_M14"/>
    <property type="match status" value="1"/>
</dbReference>
<evidence type="ECO:0000256" key="3">
    <source>
        <dbReference type="ARBA" id="ARBA00022670"/>
    </source>
</evidence>
<comment type="cofactor">
    <cofactor evidence="1">
        <name>Zn(2+)</name>
        <dbReference type="ChEBI" id="CHEBI:29105"/>
    </cofactor>
</comment>
<dbReference type="PROSITE" id="PS52035">
    <property type="entry name" value="PEPTIDASE_M14"/>
    <property type="match status" value="1"/>
</dbReference>
<dbReference type="GO" id="GO:0004180">
    <property type="term" value="F:carboxypeptidase activity"/>
    <property type="evidence" value="ECO:0007669"/>
    <property type="project" value="UniProtKB-KW"/>
</dbReference>
<evidence type="ECO:0000256" key="2">
    <source>
        <dbReference type="ARBA" id="ARBA00005988"/>
    </source>
</evidence>